<dbReference type="RefSeq" id="WP_188335676.1">
    <property type="nucleotide sequence ID" value="NZ_CP061281.1"/>
</dbReference>
<dbReference type="Gene3D" id="1.10.10.1320">
    <property type="entry name" value="Anti-sigma factor, zinc-finger domain"/>
    <property type="match status" value="1"/>
</dbReference>
<sequence>MEENDWTGPRERHRDAGAYALGVLGAADRFRYEDHLGRCAVCAAYVAELGSMARLLELYARATPPCVELFPRPVPLGGVMERLAAARAGARRRVRWAGAVAGLVLLAGGLGVVLPGGSGTGDPGAVTLRGRDARTGVAATVTADARAWGTAVDLDVRDGGGPRVCALVAVGRDGSEETVASWAVRRERTRVSGGAALSPGRIARFEVRAADGARLLTVPAGSG</sequence>
<keyword evidence="3" id="KW-0812">Transmembrane</keyword>
<feature type="transmembrane region" description="Helical" evidence="3">
    <location>
        <begin position="96"/>
        <end position="114"/>
    </location>
</feature>
<dbReference type="AlphaFoldDB" id="A0A7H1B2G6"/>
<evidence type="ECO:0008006" key="6">
    <source>
        <dbReference type="Google" id="ProtNLM"/>
    </source>
</evidence>
<keyword evidence="2" id="KW-0804">Transcription</keyword>
<evidence type="ECO:0000256" key="1">
    <source>
        <dbReference type="ARBA" id="ARBA00023015"/>
    </source>
</evidence>
<dbReference type="InterPro" id="IPR041916">
    <property type="entry name" value="Anti_sigma_zinc_sf"/>
</dbReference>
<evidence type="ECO:0000256" key="3">
    <source>
        <dbReference type="SAM" id="Phobius"/>
    </source>
</evidence>
<evidence type="ECO:0000313" key="5">
    <source>
        <dbReference type="Proteomes" id="UP000516428"/>
    </source>
</evidence>
<evidence type="ECO:0000256" key="2">
    <source>
        <dbReference type="ARBA" id="ARBA00023163"/>
    </source>
</evidence>
<keyword evidence="5" id="KW-1185">Reference proteome</keyword>
<dbReference type="EMBL" id="CP061281">
    <property type="protein sequence ID" value="QNS02921.1"/>
    <property type="molecule type" value="Genomic_DNA"/>
</dbReference>
<keyword evidence="1" id="KW-0805">Transcription regulation</keyword>
<reference evidence="4 5" key="1">
    <citation type="submission" date="2020-09" db="EMBL/GenBank/DDBJ databases">
        <title>A novel species.</title>
        <authorList>
            <person name="Gao J."/>
        </authorList>
    </citation>
    <scope>NUCLEOTIDE SEQUENCE [LARGE SCALE GENOMIC DNA]</scope>
    <source>
        <strain evidence="4 5">CRXT-Y-14</strain>
    </source>
</reference>
<name>A0A7H1B2G6_9ACTN</name>
<keyword evidence="3" id="KW-0472">Membrane</keyword>
<organism evidence="4 5">
    <name type="scientific">Streptomyces xanthii</name>
    <dbReference type="NCBI Taxonomy" id="2768069"/>
    <lineage>
        <taxon>Bacteria</taxon>
        <taxon>Bacillati</taxon>
        <taxon>Actinomycetota</taxon>
        <taxon>Actinomycetes</taxon>
        <taxon>Kitasatosporales</taxon>
        <taxon>Streptomycetaceae</taxon>
        <taxon>Streptomyces</taxon>
    </lineage>
</organism>
<keyword evidence="3" id="KW-1133">Transmembrane helix</keyword>
<protein>
    <recommendedName>
        <fullName evidence="6">Zinc-finger domain-containing protein</fullName>
    </recommendedName>
</protein>
<proteinExistence type="predicted"/>
<evidence type="ECO:0000313" key="4">
    <source>
        <dbReference type="EMBL" id="QNS02921.1"/>
    </source>
</evidence>
<accession>A0A7H1B2G6</accession>
<gene>
    <name evidence="4" type="ORF">IAG42_04295</name>
</gene>
<dbReference type="Proteomes" id="UP000516428">
    <property type="component" value="Chromosome"/>
</dbReference>
<dbReference type="KEGG" id="sxn:IAG42_04295"/>